<name>A0ABQ0IYK7_GLUTH</name>
<evidence type="ECO:0000313" key="2">
    <source>
        <dbReference type="EMBL" id="GAD27263.1"/>
    </source>
</evidence>
<evidence type="ECO:0000256" key="1">
    <source>
        <dbReference type="SAM" id="MobiDB-lite"/>
    </source>
</evidence>
<organism evidence="2 3">
    <name type="scientific">Gluconobacter thailandicus NBRC 3257</name>
    <dbReference type="NCBI Taxonomy" id="1381097"/>
    <lineage>
        <taxon>Bacteria</taxon>
        <taxon>Pseudomonadati</taxon>
        <taxon>Pseudomonadota</taxon>
        <taxon>Alphaproteobacteria</taxon>
        <taxon>Acetobacterales</taxon>
        <taxon>Acetobacteraceae</taxon>
        <taxon>Gluconobacter</taxon>
    </lineage>
</organism>
<evidence type="ECO:0008006" key="4">
    <source>
        <dbReference type="Google" id="ProtNLM"/>
    </source>
</evidence>
<dbReference type="Proteomes" id="UP000018209">
    <property type="component" value="Unassembled WGS sequence"/>
</dbReference>
<keyword evidence="3" id="KW-1185">Reference proteome</keyword>
<reference evidence="2 3" key="1">
    <citation type="submission" date="2013-08" db="EMBL/GenBank/DDBJ databases">
        <title>Gluconobacter thailandicus NBRC 3257 whole genome sequence.</title>
        <authorList>
            <person name="Matsutani M."/>
            <person name="Yakushi T."/>
            <person name="Matsushita K."/>
        </authorList>
    </citation>
    <scope>NUCLEOTIDE SEQUENCE [LARGE SCALE GENOMIC DNA]</scope>
    <source>
        <strain evidence="2 3">NBRC 3257</strain>
    </source>
</reference>
<accession>A0ABQ0IYK7</accession>
<gene>
    <name evidence="2" type="ORF">NBRC3257_2262</name>
</gene>
<feature type="compositionally biased region" description="Polar residues" evidence="1">
    <location>
        <begin position="83"/>
        <end position="97"/>
    </location>
</feature>
<dbReference type="EMBL" id="BASM01000028">
    <property type="protein sequence ID" value="GAD27263.1"/>
    <property type="molecule type" value="Genomic_DNA"/>
</dbReference>
<comment type="caution">
    <text evidence="2">The sequence shown here is derived from an EMBL/GenBank/DDBJ whole genome shotgun (WGS) entry which is preliminary data.</text>
</comment>
<protein>
    <recommendedName>
        <fullName evidence="4">Transposase</fullName>
    </recommendedName>
</protein>
<sequence length="150" mass="17130">MHQRLLYQGDIPQISLEDGVKHIPEEWHHTKNSFDSHIQQHFTDSTCSNAHPMAFPYDVKRKKRPESEPSSRNKAQNRIDACSQAQTGNAHRSIQNPGQPPKLLQPLHEVFSAGWRRGERSFDHDTKQHSNGIASCVFFLDAAHQKTRAS</sequence>
<evidence type="ECO:0000313" key="3">
    <source>
        <dbReference type="Proteomes" id="UP000018209"/>
    </source>
</evidence>
<feature type="region of interest" description="Disordered" evidence="1">
    <location>
        <begin position="56"/>
        <end position="104"/>
    </location>
</feature>
<proteinExistence type="predicted"/>